<gene>
    <name evidence="4" type="ORF">XH86_16170</name>
</gene>
<dbReference type="Pfam" id="PF02738">
    <property type="entry name" value="MoCoBD_1"/>
    <property type="match status" value="1"/>
</dbReference>
<dbReference type="SUPFAM" id="SSF54665">
    <property type="entry name" value="CO dehydrogenase molybdoprotein N-domain-like"/>
    <property type="match status" value="1"/>
</dbReference>
<evidence type="ECO:0000259" key="3">
    <source>
        <dbReference type="SMART" id="SM01008"/>
    </source>
</evidence>
<dbReference type="InterPro" id="IPR008274">
    <property type="entry name" value="AldOxase/xan_DH_MoCoBD1"/>
</dbReference>
<keyword evidence="2" id="KW-0560">Oxidoreductase</keyword>
<dbReference type="PANTHER" id="PTHR11908">
    <property type="entry name" value="XANTHINE DEHYDROGENASE"/>
    <property type="match status" value="1"/>
</dbReference>
<protein>
    <submittedName>
        <fullName evidence="4">Xanthine dehydrogenase family protein molybdopterin-binding subunit</fullName>
    </submittedName>
</protein>
<dbReference type="Gene3D" id="3.30.530.20">
    <property type="match status" value="1"/>
</dbReference>
<dbReference type="InterPro" id="IPR046867">
    <property type="entry name" value="AldOxase/xan_DH_MoCoBD2"/>
</dbReference>
<keyword evidence="1" id="KW-0500">Molybdenum</keyword>
<dbReference type="Pfam" id="PF20256">
    <property type="entry name" value="MoCoBD_2"/>
    <property type="match status" value="1"/>
</dbReference>
<dbReference type="InterPro" id="IPR023393">
    <property type="entry name" value="START-like_dom_sf"/>
</dbReference>
<dbReference type="InterPro" id="IPR016208">
    <property type="entry name" value="Ald_Oxase/xanthine_DH-like"/>
</dbReference>
<keyword evidence="5" id="KW-1185">Reference proteome</keyword>
<dbReference type="SMART" id="SM01008">
    <property type="entry name" value="Ald_Xan_dh_C"/>
    <property type="match status" value="1"/>
</dbReference>
<dbReference type="CDD" id="cd05018">
    <property type="entry name" value="CoxG"/>
    <property type="match status" value="1"/>
</dbReference>
<name>A0ABX6UFL4_9BRAD</name>
<evidence type="ECO:0000313" key="4">
    <source>
        <dbReference type="EMBL" id="QOZ60091.1"/>
    </source>
</evidence>
<dbReference type="Proteomes" id="UP000593880">
    <property type="component" value="Chromosome"/>
</dbReference>
<dbReference type="Pfam" id="PF06240">
    <property type="entry name" value="COXG"/>
    <property type="match status" value="1"/>
</dbReference>
<dbReference type="InterPro" id="IPR000674">
    <property type="entry name" value="Ald_Oxase/Xan_DH_a/b"/>
</dbReference>
<reference evidence="4 5" key="1">
    <citation type="submission" date="2018-06" db="EMBL/GenBank/DDBJ databases">
        <title>Comparative genomics of rhizobia nodulating Arachis hypogaea in China.</title>
        <authorList>
            <person name="Li Y."/>
        </authorList>
    </citation>
    <scope>NUCLEOTIDE SEQUENCE [LARGE SCALE GENOMIC DNA]</scope>
    <source>
        <strain evidence="4 5">CCBAU 51658</strain>
    </source>
</reference>
<feature type="domain" description="Aldehyde oxidase/xanthine dehydrogenase a/b hammerhead" evidence="3">
    <location>
        <begin position="47"/>
        <end position="158"/>
    </location>
</feature>
<sequence length="1015" mass="106923">MSPSRQRTRREVCRDMLQAVRSANPESGHEPWVGRSIERVEDAALLSGRGRFIDDLGVAPGTLHAAILRSPHAHADIVSIDAEAARRSPGVAAVLIGSDVKAVTTSLVVGVKASVECWPIAVDRVRYVGEPVAVVVATDRARAEDAAELINVEYRPRGAVVDPLGALAPGAAVLHDGFPGNLASDRAFRYGDPEKAFANAPHRFSIGIKYPRNSCTPIETYGVVASHDAGEDAYEVLANFQGPFSIHTVIARALKVPGNRLRLRTPPDSGGSFGVKQGVFPYIVLIAAAARVTGRPVKWIEDRLEHLTASVSATNRATTLSAAVAADGRILALDWDQVEDCGAHLRAPEPATLYRMHGNLTGAYDIRHVKVRNRVVVTNKTPTGLNRGFGGPQVYFALERLVQRIATSLGLDPLDVIKRNLIDAGVFPYRTATGALLDSGNYQEAVARAVEQGRLAELKARRDKARAQGRLYGIGFTAVVEPSVSNMGYITTVLTAAERRKAGPKNGAQATATVGLDPVGSVTVHVASVPQGQGHRTVLSQVVADVFGLQPKDIRVNTEIDTAKDAWSIASGNYASRFAAAVAGTAKLAAERVAGRLARIAASQLNVEAADIVFANGFVASKHNPENRIAFSRVAALSHWSPGSLPDDAGQTIRETVFWTPPELTPPDDEDRINSSLCHGFIFDFCGVEIDPVTLETRIDRYVTMHDCGTILHPGMVNGQIRGGFAQALGAALLEEYAYAADGSFLTGTLADYLLPTATDVPEPEIFHMETPSPFTPLGAKGVGEGNCMSTPVCLANAVADALGVADVTLPLVPARLAELVRGAEPPPPAGGATAALVRKGDRRLRGEGAASVKGGPEQVWAMLLDPATLQSVIPGCQRVDKVTETHFRADVTLGIGPVTGRYRADVELFDLDPPRAVTLRGSATGALGFGSAEGRITLVSDGNGGTTLTYNYDAAIGGKVASIGGRLLDGATRVIIGQFFTALARKAGGGGAAGGGFSLFALLAKAAGLFGGRR</sequence>
<organism evidence="4 5">
    <name type="scientific">Bradyrhizobium guangdongense</name>
    <dbReference type="NCBI Taxonomy" id="1325090"/>
    <lineage>
        <taxon>Bacteria</taxon>
        <taxon>Pseudomonadati</taxon>
        <taxon>Pseudomonadota</taxon>
        <taxon>Alphaproteobacteria</taxon>
        <taxon>Hyphomicrobiales</taxon>
        <taxon>Nitrobacteraceae</taxon>
        <taxon>Bradyrhizobium</taxon>
    </lineage>
</organism>
<dbReference type="SUPFAM" id="SSF56003">
    <property type="entry name" value="Molybdenum cofactor-binding domain"/>
    <property type="match status" value="1"/>
</dbReference>
<dbReference type="InterPro" id="IPR037165">
    <property type="entry name" value="AldOxase/xan_DH_Mopterin-bd_sf"/>
</dbReference>
<evidence type="ECO:0000313" key="5">
    <source>
        <dbReference type="Proteomes" id="UP000593880"/>
    </source>
</evidence>
<dbReference type="Gene3D" id="3.30.365.10">
    <property type="entry name" value="Aldehyde oxidase/xanthine dehydrogenase, molybdopterin binding domain"/>
    <property type="match status" value="4"/>
</dbReference>
<dbReference type="InterPro" id="IPR036856">
    <property type="entry name" value="Ald_Oxase/Xan_DH_a/b_sf"/>
</dbReference>
<evidence type="ECO:0000256" key="2">
    <source>
        <dbReference type="ARBA" id="ARBA00023002"/>
    </source>
</evidence>
<proteinExistence type="predicted"/>
<dbReference type="Pfam" id="PF01315">
    <property type="entry name" value="Ald_Xan_dh_C"/>
    <property type="match status" value="1"/>
</dbReference>
<dbReference type="SUPFAM" id="SSF55961">
    <property type="entry name" value="Bet v1-like"/>
    <property type="match status" value="1"/>
</dbReference>
<dbReference type="InterPro" id="IPR010419">
    <property type="entry name" value="CO_DH_gsu"/>
</dbReference>
<dbReference type="PANTHER" id="PTHR11908:SF132">
    <property type="entry name" value="ALDEHYDE OXIDASE 1-RELATED"/>
    <property type="match status" value="1"/>
</dbReference>
<accession>A0ABX6UFL4</accession>
<dbReference type="Gene3D" id="3.90.1170.50">
    <property type="entry name" value="Aldehyde oxidase/xanthine dehydrogenase, a/b hammerhead"/>
    <property type="match status" value="1"/>
</dbReference>
<dbReference type="EMBL" id="CP030057">
    <property type="protein sequence ID" value="QOZ60091.1"/>
    <property type="molecule type" value="Genomic_DNA"/>
</dbReference>
<evidence type="ECO:0000256" key="1">
    <source>
        <dbReference type="ARBA" id="ARBA00022505"/>
    </source>
</evidence>